<accession>A0ABT0PPH6</accession>
<feature type="chain" id="PRO_5046034412" description="Secreted protein" evidence="1">
    <location>
        <begin position="25"/>
        <end position="52"/>
    </location>
</feature>
<evidence type="ECO:0008006" key="4">
    <source>
        <dbReference type="Google" id="ProtNLM"/>
    </source>
</evidence>
<sequence length="52" mass="5678">MRKVVSIFAVVVMTMGLFSCEAESDVSETEALFETLDQDSTTGKQTDGDDRS</sequence>
<reference evidence="2 3" key="1">
    <citation type="submission" date="2022-05" db="EMBL/GenBank/DDBJ databases">
        <authorList>
            <person name="Park J.-S."/>
        </authorList>
    </citation>
    <scope>NUCLEOTIDE SEQUENCE [LARGE SCALE GENOMIC DNA]</scope>
    <source>
        <strain evidence="2 3">2012CJ35-5</strain>
    </source>
</reference>
<dbReference type="PROSITE" id="PS51257">
    <property type="entry name" value="PROKAR_LIPOPROTEIN"/>
    <property type="match status" value="1"/>
</dbReference>
<comment type="caution">
    <text evidence="2">The sequence shown here is derived from an EMBL/GenBank/DDBJ whole genome shotgun (WGS) entry which is preliminary data.</text>
</comment>
<proteinExistence type="predicted"/>
<dbReference type="Proteomes" id="UP001203607">
    <property type="component" value="Unassembled WGS sequence"/>
</dbReference>
<gene>
    <name evidence="2" type="ORF">M3P19_03845</name>
</gene>
<evidence type="ECO:0000313" key="2">
    <source>
        <dbReference type="EMBL" id="MCL6273126.1"/>
    </source>
</evidence>
<keyword evidence="1" id="KW-0732">Signal</keyword>
<dbReference type="RefSeq" id="WP_249656300.1">
    <property type="nucleotide sequence ID" value="NZ_JAMFMA010000001.1"/>
</dbReference>
<feature type="signal peptide" evidence="1">
    <location>
        <begin position="1"/>
        <end position="24"/>
    </location>
</feature>
<evidence type="ECO:0000313" key="3">
    <source>
        <dbReference type="Proteomes" id="UP001203607"/>
    </source>
</evidence>
<name>A0ABT0PPH6_9FLAO</name>
<protein>
    <recommendedName>
        <fullName evidence="4">Secreted protein</fullName>
    </recommendedName>
</protein>
<evidence type="ECO:0000256" key="1">
    <source>
        <dbReference type="SAM" id="SignalP"/>
    </source>
</evidence>
<dbReference type="EMBL" id="JAMFMA010000001">
    <property type="protein sequence ID" value="MCL6273126.1"/>
    <property type="molecule type" value="Genomic_DNA"/>
</dbReference>
<organism evidence="2 3">
    <name type="scientific">Flagellimonas spongiicola</name>
    <dbReference type="NCBI Taxonomy" id="2942208"/>
    <lineage>
        <taxon>Bacteria</taxon>
        <taxon>Pseudomonadati</taxon>
        <taxon>Bacteroidota</taxon>
        <taxon>Flavobacteriia</taxon>
        <taxon>Flavobacteriales</taxon>
        <taxon>Flavobacteriaceae</taxon>
        <taxon>Flagellimonas</taxon>
    </lineage>
</organism>
<keyword evidence="3" id="KW-1185">Reference proteome</keyword>